<evidence type="ECO:0000313" key="1">
    <source>
        <dbReference type="EMBL" id="SVD21703.1"/>
    </source>
</evidence>
<accession>A0A382TIA6</accession>
<protein>
    <recommendedName>
        <fullName evidence="2">Phosphoribulokinase/uridine kinase domain-containing protein</fullName>
    </recommendedName>
</protein>
<feature type="non-terminal residue" evidence="1">
    <location>
        <position position="243"/>
    </location>
</feature>
<dbReference type="InterPro" id="IPR027417">
    <property type="entry name" value="P-loop_NTPase"/>
</dbReference>
<organism evidence="1">
    <name type="scientific">marine metagenome</name>
    <dbReference type="NCBI Taxonomy" id="408172"/>
    <lineage>
        <taxon>unclassified sequences</taxon>
        <taxon>metagenomes</taxon>
        <taxon>ecological metagenomes</taxon>
    </lineage>
</organism>
<proteinExistence type="predicted"/>
<gene>
    <name evidence="1" type="ORF">METZ01_LOCUS374557</name>
</gene>
<dbReference type="Gene3D" id="3.40.50.300">
    <property type="entry name" value="P-loop containing nucleotide triphosphate hydrolases"/>
    <property type="match status" value="1"/>
</dbReference>
<reference evidence="1" key="1">
    <citation type="submission" date="2018-05" db="EMBL/GenBank/DDBJ databases">
        <authorList>
            <person name="Lanie J.A."/>
            <person name="Ng W.-L."/>
            <person name="Kazmierczak K.M."/>
            <person name="Andrzejewski T.M."/>
            <person name="Davidsen T.M."/>
            <person name="Wayne K.J."/>
            <person name="Tettelin H."/>
            <person name="Glass J.I."/>
            <person name="Rusch D."/>
            <person name="Podicherti R."/>
            <person name="Tsui H.-C.T."/>
            <person name="Winkler M.E."/>
        </authorList>
    </citation>
    <scope>NUCLEOTIDE SEQUENCE</scope>
</reference>
<evidence type="ECO:0008006" key="2">
    <source>
        <dbReference type="Google" id="ProtNLM"/>
    </source>
</evidence>
<dbReference type="AlphaFoldDB" id="A0A382TIA6"/>
<name>A0A382TIA6_9ZZZZ</name>
<sequence length="243" mass="28839">MQSVNECFHKVKTDCFKYIDSQETKTTKFKNKEKMLRSYLIPLCFWIVDQKKNKSKTLILGLSGGQGSGKTTITSIISTILKKYFNKKIFVISIDDFYKTIKERYKLSQNIHPLLQTRGVPGTHDVKIILNFFRKLNTNNFKLISLPKFDKSIDDRFKKNKWYKLKKKPDIVILEGWCVGARPQKNKQLIKPVNLMEKNEDMSVKWRKYVNFQLKTKYKKLYSQLASVIYLKTQNFNLLRSWR</sequence>
<dbReference type="EMBL" id="UINC01136752">
    <property type="protein sequence ID" value="SVD21703.1"/>
    <property type="molecule type" value="Genomic_DNA"/>
</dbReference>
<dbReference type="PRINTS" id="PR00988">
    <property type="entry name" value="URIDINKINASE"/>
</dbReference>
<dbReference type="SUPFAM" id="SSF52540">
    <property type="entry name" value="P-loop containing nucleoside triphosphate hydrolases"/>
    <property type="match status" value="1"/>
</dbReference>